<dbReference type="AlphaFoldDB" id="A0AAW1IZ34"/>
<evidence type="ECO:0000256" key="1">
    <source>
        <dbReference type="SAM" id="MobiDB-lite"/>
    </source>
</evidence>
<reference evidence="2 3" key="1">
    <citation type="journal article" date="2024" name="BMC Genomics">
        <title>De novo assembly and annotation of Popillia japonica's genome with initial clues to its potential as an invasive pest.</title>
        <authorList>
            <person name="Cucini C."/>
            <person name="Boschi S."/>
            <person name="Funari R."/>
            <person name="Cardaioli E."/>
            <person name="Iannotti N."/>
            <person name="Marturano G."/>
            <person name="Paoli F."/>
            <person name="Bruttini M."/>
            <person name="Carapelli A."/>
            <person name="Frati F."/>
            <person name="Nardi F."/>
        </authorList>
    </citation>
    <scope>NUCLEOTIDE SEQUENCE [LARGE SCALE GENOMIC DNA]</scope>
    <source>
        <strain evidence="2">DMR45628</strain>
    </source>
</reference>
<sequence length="167" mass="19201">MVWTEELNPSSQNHGNMVWTEELKRDLLECYNTAVVMAAASIAIRKKPENISEQQKVNNRIKKLNTKITSIRKEASKVDAVLEYQRNNKTLSQQVREFWKNIYETIDTIDLSSRILCGFKKHHYGGGTNVNVHSKDIELLRSRPGRDPEHMVETANSDARSSCENLQ</sequence>
<feature type="region of interest" description="Disordered" evidence="1">
    <location>
        <begin position="144"/>
        <end position="167"/>
    </location>
</feature>
<organism evidence="2 3">
    <name type="scientific">Popillia japonica</name>
    <name type="common">Japanese beetle</name>
    <dbReference type="NCBI Taxonomy" id="7064"/>
    <lineage>
        <taxon>Eukaryota</taxon>
        <taxon>Metazoa</taxon>
        <taxon>Ecdysozoa</taxon>
        <taxon>Arthropoda</taxon>
        <taxon>Hexapoda</taxon>
        <taxon>Insecta</taxon>
        <taxon>Pterygota</taxon>
        <taxon>Neoptera</taxon>
        <taxon>Endopterygota</taxon>
        <taxon>Coleoptera</taxon>
        <taxon>Polyphaga</taxon>
        <taxon>Scarabaeiformia</taxon>
        <taxon>Scarabaeidae</taxon>
        <taxon>Rutelinae</taxon>
        <taxon>Popillia</taxon>
    </lineage>
</organism>
<name>A0AAW1IZ34_POPJA</name>
<evidence type="ECO:0000313" key="2">
    <source>
        <dbReference type="EMBL" id="KAK9695776.1"/>
    </source>
</evidence>
<dbReference type="EMBL" id="JASPKY010000470">
    <property type="protein sequence ID" value="KAK9695776.1"/>
    <property type="molecule type" value="Genomic_DNA"/>
</dbReference>
<gene>
    <name evidence="2" type="ORF">QE152_g32327</name>
</gene>
<accession>A0AAW1IZ34</accession>
<comment type="caution">
    <text evidence="2">The sequence shown here is derived from an EMBL/GenBank/DDBJ whole genome shotgun (WGS) entry which is preliminary data.</text>
</comment>
<evidence type="ECO:0000313" key="3">
    <source>
        <dbReference type="Proteomes" id="UP001458880"/>
    </source>
</evidence>
<feature type="compositionally biased region" description="Polar residues" evidence="1">
    <location>
        <begin position="154"/>
        <end position="167"/>
    </location>
</feature>
<proteinExistence type="predicted"/>
<dbReference type="Proteomes" id="UP001458880">
    <property type="component" value="Unassembled WGS sequence"/>
</dbReference>
<protein>
    <submittedName>
        <fullName evidence="2">Uncharacterized protein</fullName>
    </submittedName>
</protein>
<keyword evidence="3" id="KW-1185">Reference proteome</keyword>